<name>A0A7X0KKG0_9HYPH</name>
<dbReference type="EMBL" id="JACHOU010000003">
    <property type="protein sequence ID" value="MBB6353983.1"/>
    <property type="molecule type" value="Genomic_DNA"/>
</dbReference>
<dbReference type="SUPFAM" id="SSF47616">
    <property type="entry name" value="GST C-terminal domain-like"/>
    <property type="match status" value="1"/>
</dbReference>
<reference evidence="3 4" key="1">
    <citation type="submission" date="2020-08" db="EMBL/GenBank/DDBJ databases">
        <title>Genomic Encyclopedia of Type Strains, Phase IV (KMG-IV): sequencing the most valuable type-strain genomes for metagenomic binning, comparative biology and taxonomic classification.</title>
        <authorList>
            <person name="Goeker M."/>
        </authorList>
    </citation>
    <scope>NUCLEOTIDE SEQUENCE [LARGE SCALE GENOMIC DNA]</scope>
    <source>
        <strain evidence="3 4">DSM 7051</strain>
    </source>
</reference>
<dbReference type="Pfam" id="PF00043">
    <property type="entry name" value="GST_C"/>
    <property type="match status" value="1"/>
</dbReference>
<dbReference type="Pfam" id="PF13409">
    <property type="entry name" value="GST_N_2"/>
    <property type="match status" value="1"/>
</dbReference>
<evidence type="ECO:0000313" key="3">
    <source>
        <dbReference type="EMBL" id="MBB6353983.1"/>
    </source>
</evidence>
<dbReference type="GO" id="GO:0016740">
    <property type="term" value="F:transferase activity"/>
    <property type="evidence" value="ECO:0007669"/>
    <property type="project" value="UniProtKB-KW"/>
</dbReference>
<dbReference type="PROSITE" id="PS50405">
    <property type="entry name" value="GST_CTER"/>
    <property type="match status" value="1"/>
</dbReference>
<dbReference type="InterPro" id="IPR036282">
    <property type="entry name" value="Glutathione-S-Trfase_C_sf"/>
</dbReference>
<dbReference type="InterPro" id="IPR040079">
    <property type="entry name" value="Glutathione_S-Trfase"/>
</dbReference>
<dbReference type="InterPro" id="IPR004045">
    <property type="entry name" value="Glutathione_S-Trfase_N"/>
</dbReference>
<dbReference type="SUPFAM" id="SSF52833">
    <property type="entry name" value="Thioredoxin-like"/>
    <property type="match status" value="1"/>
</dbReference>
<keyword evidence="4" id="KW-1185">Reference proteome</keyword>
<dbReference type="AlphaFoldDB" id="A0A7X0KKG0"/>
<dbReference type="InterPro" id="IPR010987">
    <property type="entry name" value="Glutathione-S-Trfase_C-like"/>
</dbReference>
<sequence length="246" mass="27314">MRVWLRGSIWPGENTSWRAIPALEKHVRQWQMSADRGDYGMYQLYTRAGSGGFVVEAALELAGVPFECINVVKGTDPDDRFRTVSPLGQVPVLVLPDGGAMTESAAMCQLVAERHPQAGLAPAADASGRADFLRWLTFQSSVMYPALLRYYYAQRYTADPQGIEAVKVAAVAESDRGFGIIDAALRGRSWLAGDRMSIADVYLLMLAYWHPQAGKVAATWPEIERICAMLRDVPVIKDLNVRHELW</sequence>
<protein>
    <submittedName>
        <fullName evidence="3">Glutathione S-transferase</fullName>
    </submittedName>
</protein>
<feature type="domain" description="GST C-terminal" evidence="2">
    <location>
        <begin position="125"/>
        <end position="246"/>
    </location>
</feature>
<dbReference type="PROSITE" id="PS50404">
    <property type="entry name" value="GST_NTER"/>
    <property type="match status" value="1"/>
</dbReference>
<dbReference type="SFLD" id="SFLDS00019">
    <property type="entry name" value="Glutathione_Transferase_(cytos"/>
    <property type="match status" value="1"/>
</dbReference>
<dbReference type="Proteomes" id="UP000536262">
    <property type="component" value="Unassembled WGS sequence"/>
</dbReference>
<evidence type="ECO:0000313" key="4">
    <source>
        <dbReference type="Proteomes" id="UP000536262"/>
    </source>
</evidence>
<proteinExistence type="predicted"/>
<dbReference type="InterPro" id="IPR036249">
    <property type="entry name" value="Thioredoxin-like_sf"/>
</dbReference>
<dbReference type="CDD" id="cd03057">
    <property type="entry name" value="GST_N_Beta"/>
    <property type="match status" value="1"/>
</dbReference>
<dbReference type="Gene3D" id="1.20.1050.10">
    <property type="match status" value="1"/>
</dbReference>
<organism evidence="3 4">
    <name type="scientific">Aminobacter aganoensis</name>
    <dbReference type="NCBI Taxonomy" id="83264"/>
    <lineage>
        <taxon>Bacteria</taxon>
        <taxon>Pseudomonadati</taxon>
        <taxon>Pseudomonadota</taxon>
        <taxon>Alphaproteobacteria</taxon>
        <taxon>Hyphomicrobiales</taxon>
        <taxon>Phyllobacteriaceae</taxon>
        <taxon>Aminobacter</taxon>
    </lineage>
</organism>
<dbReference type="Gene3D" id="3.40.30.10">
    <property type="entry name" value="Glutaredoxin"/>
    <property type="match status" value="1"/>
</dbReference>
<accession>A0A7X0KKG0</accession>
<dbReference type="PANTHER" id="PTHR44051">
    <property type="entry name" value="GLUTATHIONE S-TRANSFERASE-RELATED"/>
    <property type="match status" value="1"/>
</dbReference>
<feature type="domain" description="GST N-terminal" evidence="1">
    <location>
        <begin position="39"/>
        <end position="119"/>
    </location>
</feature>
<keyword evidence="3" id="KW-0808">Transferase</keyword>
<evidence type="ECO:0000259" key="2">
    <source>
        <dbReference type="PROSITE" id="PS50405"/>
    </source>
</evidence>
<dbReference type="PANTHER" id="PTHR44051:SF8">
    <property type="entry name" value="GLUTATHIONE S-TRANSFERASE GSTA"/>
    <property type="match status" value="1"/>
</dbReference>
<gene>
    <name evidence="3" type="ORF">GGR00_001757</name>
</gene>
<dbReference type="InterPro" id="IPR004046">
    <property type="entry name" value="GST_C"/>
</dbReference>
<evidence type="ECO:0000259" key="1">
    <source>
        <dbReference type="PROSITE" id="PS50404"/>
    </source>
</evidence>
<dbReference type="SFLD" id="SFLDG00358">
    <property type="entry name" value="Main_(cytGST)"/>
    <property type="match status" value="1"/>
</dbReference>
<comment type="caution">
    <text evidence="3">The sequence shown here is derived from an EMBL/GenBank/DDBJ whole genome shotgun (WGS) entry which is preliminary data.</text>
</comment>